<accession>A0AAN1VZN5</accession>
<keyword evidence="2" id="KW-1185">Reference proteome</keyword>
<evidence type="ECO:0000313" key="1">
    <source>
        <dbReference type="EMBL" id="BBI98691.1"/>
    </source>
</evidence>
<gene>
    <name evidence="1" type="ORF">FGKAn22_03840</name>
</gene>
<sequence>MIKSRMLNADGIATFTKWLENPSGSQPPAPLLDSEEMTEPFGDFDIDPSREFVSRQEFGEYLNEQFSGANFNELMSPDSDGFWAWVAIAYFRQLTAKGIRRAEHYVVIRKGSAGSLAYRHAVRTPYELVHIHGAFAEICLKSPMATFGDMTEQLASRQGIAHNRGFFQTAHELYIKGGVLKRGASSKPKKLKDRKPGDRTGLGSVRRLAIALQRLDLTYDTEDMDSRQMCDVLPKEFSMWQKFA</sequence>
<dbReference type="RefSeq" id="WP_212786308.1">
    <property type="nucleotide sequence ID" value="NZ_AP019536.1"/>
</dbReference>
<proteinExistence type="predicted"/>
<evidence type="ECO:0000313" key="2">
    <source>
        <dbReference type="Proteomes" id="UP001319121"/>
    </source>
</evidence>
<dbReference type="EMBL" id="AP019536">
    <property type="protein sequence ID" value="BBI98691.1"/>
    <property type="molecule type" value="Genomic_DNA"/>
</dbReference>
<reference evidence="1 2" key="1">
    <citation type="submission" date="2019-03" db="EMBL/GenBank/DDBJ databases">
        <title>Complete genome sequence of Ferrigenium kumadai strain An22, a microaerophilic iron-oxidizing bacterium isolated from a paddy field soil.</title>
        <authorList>
            <person name="Watanabe T."/>
            <person name="Asakawa S."/>
        </authorList>
    </citation>
    <scope>NUCLEOTIDE SEQUENCE [LARGE SCALE GENOMIC DNA]</scope>
    <source>
        <strain evidence="1 2">An22</strain>
    </source>
</reference>
<dbReference type="AlphaFoldDB" id="A0AAN1VZN5"/>
<dbReference type="Proteomes" id="UP001319121">
    <property type="component" value="Chromosome"/>
</dbReference>
<dbReference type="KEGG" id="fku:FGKAn22_03840"/>
<name>A0AAN1VZN5_9PROT</name>
<protein>
    <submittedName>
        <fullName evidence="1">Uncharacterized protein</fullName>
    </submittedName>
</protein>
<organism evidence="1 2">
    <name type="scientific">Ferrigenium kumadai</name>
    <dbReference type="NCBI Taxonomy" id="1682490"/>
    <lineage>
        <taxon>Bacteria</taxon>
        <taxon>Pseudomonadati</taxon>
        <taxon>Pseudomonadota</taxon>
        <taxon>Betaproteobacteria</taxon>
        <taxon>Nitrosomonadales</taxon>
        <taxon>Gallionellaceae</taxon>
        <taxon>Ferrigenium</taxon>
    </lineage>
</organism>